<proteinExistence type="predicted"/>
<dbReference type="RefSeq" id="WP_015330857.1">
    <property type="nucleotide sequence ID" value="NC_020054.1"/>
</dbReference>
<dbReference type="OrthoDB" id="759189at2"/>
<accession>I0K6K5</accession>
<dbReference type="PATRIC" id="fig|1166018.3.peg.3485"/>
<protein>
    <submittedName>
        <fullName evidence="2">Uncharacterized protein</fullName>
    </submittedName>
</protein>
<dbReference type="Proteomes" id="UP000011058">
    <property type="component" value="Chromosome"/>
</dbReference>
<reference evidence="2 3" key="1">
    <citation type="journal article" date="2012" name="J. Bacteriol.">
        <title>Genome Sequence of Fibrella aestuarina BUZ 2T, a Filamentous Marine Bacterium.</title>
        <authorList>
            <person name="Filippini M."/>
            <person name="Qi W."/>
            <person name="Blom J."/>
            <person name="Goesmann A."/>
            <person name="Smits T.H."/>
            <person name="Bagheri H.C."/>
        </authorList>
    </citation>
    <scope>NUCLEOTIDE SEQUENCE [LARGE SCALE GENOMIC DNA]</scope>
    <source>
        <strain evidence="3">BUZ 2T</strain>
    </source>
</reference>
<organism evidence="2 3">
    <name type="scientific">Fibrella aestuarina BUZ 2</name>
    <dbReference type="NCBI Taxonomy" id="1166018"/>
    <lineage>
        <taxon>Bacteria</taxon>
        <taxon>Pseudomonadati</taxon>
        <taxon>Bacteroidota</taxon>
        <taxon>Cytophagia</taxon>
        <taxon>Cytophagales</taxon>
        <taxon>Spirosomataceae</taxon>
        <taxon>Fibrella</taxon>
    </lineage>
</organism>
<gene>
    <name evidence="2" type="ORF">FAES_1748</name>
</gene>
<evidence type="ECO:0000313" key="3">
    <source>
        <dbReference type="Proteomes" id="UP000011058"/>
    </source>
</evidence>
<dbReference type="AlphaFoldDB" id="I0K6K5"/>
<sequence>MQRFLLLASLVSAWFTALGQTQSINQTTKDWISLSGDPVPMTSGVISSFNHYNKQLLGTSYEDSTFQAGNIRFYGKVPGTRLDSLLGVPMRHDLLTQQLEILAGPNNIRVAQAPQVRQFTINNRKLQAASYYVNVREFRGEADVLLGFFEVLTTGRATLLRYPSAIIRKSDYNVALSVGNKDDALELKQVWYVAKGPKAVVFSPSKRAILSLFADKEADMTTYLKTQKPDLKSRAGLTALVAYYNSLE</sequence>
<dbReference type="KEGG" id="fae:FAES_1748"/>
<dbReference type="eggNOG" id="ENOG50312CM">
    <property type="taxonomic scope" value="Bacteria"/>
</dbReference>
<dbReference type="HOGENOM" id="CLU_1118857_0_0_10"/>
<evidence type="ECO:0000313" key="2">
    <source>
        <dbReference type="EMBL" id="CCG99758.1"/>
    </source>
</evidence>
<feature type="signal peptide" evidence="1">
    <location>
        <begin position="1"/>
        <end position="19"/>
    </location>
</feature>
<evidence type="ECO:0000256" key="1">
    <source>
        <dbReference type="SAM" id="SignalP"/>
    </source>
</evidence>
<keyword evidence="3" id="KW-1185">Reference proteome</keyword>
<name>I0K6K5_9BACT</name>
<keyword evidence="1" id="KW-0732">Signal</keyword>
<dbReference type="EMBL" id="HE796683">
    <property type="protein sequence ID" value="CCG99758.1"/>
    <property type="molecule type" value="Genomic_DNA"/>
</dbReference>
<feature type="chain" id="PRO_5003630333" evidence="1">
    <location>
        <begin position="20"/>
        <end position="248"/>
    </location>
</feature>